<comment type="caution">
    <text evidence="2">The sequence shown here is derived from an EMBL/GenBank/DDBJ whole genome shotgun (WGS) entry which is preliminary data.</text>
</comment>
<sequence>MTSIAQPHPVAKTAVSPIPYDGGLACALSVTDLDASLAWYRDVLGMALLYRRNDIAWCEFATSVARVTVGLSQTETAGGPGGATLTFGVTDIDAAKAALDAAGVRQDGGIDEVPDMVRLLTFYDPDGNALMFYQDLSAT</sequence>
<evidence type="ECO:0000313" key="2">
    <source>
        <dbReference type="EMBL" id="MEN3747143.1"/>
    </source>
</evidence>
<dbReference type="InterPro" id="IPR037523">
    <property type="entry name" value="VOC_core"/>
</dbReference>
<dbReference type="Gene3D" id="3.10.180.10">
    <property type="entry name" value="2,3-Dihydroxybiphenyl 1,2-Dioxygenase, domain 1"/>
    <property type="match status" value="1"/>
</dbReference>
<dbReference type="RefSeq" id="WP_346246142.1">
    <property type="nucleotide sequence ID" value="NZ_JBDIZK010000004.1"/>
</dbReference>
<accession>A0ABV0B6H5</accession>
<dbReference type="InterPro" id="IPR004360">
    <property type="entry name" value="Glyas_Fos-R_dOase_dom"/>
</dbReference>
<protein>
    <submittedName>
        <fullName evidence="2">VOC family protein</fullName>
    </submittedName>
</protein>
<proteinExistence type="predicted"/>
<keyword evidence="3" id="KW-1185">Reference proteome</keyword>
<dbReference type="InterPro" id="IPR029068">
    <property type="entry name" value="Glyas_Bleomycin-R_OHBP_Dase"/>
</dbReference>
<dbReference type="SUPFAM" id="SSF54593">
    <property type="entry name" value="Glyoxalase/Bleomycin resistance protein/Dihydroxybiphenyl dioxygenase"/>
    <property type="match status" value="1"/>
</dbReference>
<evidence type="ECO:0000313" key="3">
    <source>
        <dbReference type="Proteomes" id="UP001427805"/>
    </source>
</evidence>
<dbReference type="CDD" id="cd06587">
    <property type="entry name" value="VOC"/>
    <property type="match status" value="1"/>
</dbReference>
<dbReference type="Pfam" id="PF00903">
    <property type="entry name" value="Glyoxalase"/>
    <property type="match status" value="1"/>
</dbReference>
<feature type="domain" description="VOC" evidence="1">
    <location>
        <begin position="22"/>
        <end position="135"/>
    </location>
</feature>
<evidence type="ECO:0000259" key="1">
    <source>
        <dbReference type="PROSITE" id="PS51819"/>
    </source>
</evidence>
<reference evidence="2 3" key="1">
    <citation type="submission" date="2024-05" db="EMBL/GenBank/DDBJ databases">
        <title>Sphingomonas sp. HF-S3 16S ribosomal RNA gene Genome sequencing and assembly.</title>
        <authorList>
            <person name="Lee H."/>
        </authorList>
    </citation>
    <scope>NUCLEOTIDE SEQUENCE [LARGE SCALE GENOMIC DNA]</scope>
    <source>
        <strain evidence="2 3">HF-S3</strain>
    </source>
</reference>
<organism evidence="2 3">
    <name type="scientific">Sphingomonas rustica</name>
    <dbReference type="NCBI Taxonomy" id="3103142"/>
    <lineage>
        <taxon>Bacteria</taxon>
        <taxon>Pseudomonadati</taxon>
        <taxon>Pseudomonadota</taxon>
        <taxon>Alphaproteobacteria</taxon>
        <taxon>Sphingomonadales</taxon>
        <taxon>Sphingomonadaceae</taxon>
        <taxon>Sphingomonas</taxon>
    </lineage>
</organism>
<dbReference type="EMBL" id="JBDIZK010000004">
    <property type="protein sequence ID" value="MEN3747143.1"/>
    <property type="molecule type" value="Genomic_DNA"/>
</dbReference>
<dbReference type="Proteomes" id="UP001427805">
    <property type="component" value="Unassembled WGS sequence"/>
</dbReference>
<gene>
    <name evidence="2" type="ORF">TPR58_08185</name>
</gene>
<name>A0ABV0B6H5_9SPHN</name>
<dbReference type="PROSITE" id="PS51819">
    <property type="entry name" value="VOC"/>
    <property type="match status" value="1"/>
</dbReference>